<dbReference type="EMBL" id="ASPP01007960">
    <property type="protein sequence ID" value="ETO26301.1"/>
    <property type="molecule type" value="Genomic_DNA"/>
</dbReference>
<protein>
    <submittedName>
        <fullName evidence="6">Uncharacterized protein</fullName>
    </submittedName>
</protein>
<name>X6NK00_RETFI</name>
<feature type="domain" description="WWE" evidence="5">
    <location>
        <begin position="631"/>
        <end position="708"/>
    </location>
</feature>
<feature type="region of interest" description="Disordered" evidence="3">
    <location>
        <begin position="1"/>
        <end position="102"/>
    </location>
</feature>
<dbReference type="InterPro" id="IPR000571">
    <property type="entry name" value="Znf_CCCH"/>
</dbReference>
<feature type="zinc finger region" description="C3H1-type" evidence="1">
    <location>
        <begin position="129"/>
        <end position="157"/>
    </location>
</feature>
<feature type="region of interest" description="Disordered" evidence="3">
    <location>
        <begin position="369"/>
        <end position="395"/>
    </location>
</feature>
<dbReference type="Pfam" id="PF02825">
    <property type="entry name" value="WWE"/>
    <property type="match status" value="1"/>
</dbReference>
<dbReference type="Gene3D" id="1.10.1900.10">
    <property type="entry name" value="c-terminal domain of poly(a) binding protein"/>
    <property type="match status" value="1"/>
</dbReference>
<reference evidence="6 7" key="1">
    <citation type="journal article" date="2013" name="Curr. Biol.">
        <title>The Genome of the Foraminiferan Reticulomyxa filosa.</title>
        <authorList>
            <person name="Glockner G."/>
            <person name="Hulsmann N."/>
            <person name="Schleicher M."/>
            <person name="Noegel A.A."/>
            <person name="Eichinger L."/>
            <person name="Gallinger C."/>
            <person name="Pawlowski J."/>
            <person name="Sierra R."/>
            <person name="Euteneuer U."/>
            <person name="Pillet L."/>
            <person name="Moustafa A."/>
            <person name="Platzer M."/>
            <person name="Groth M."/>
            <person name="Szafranski K."/>
            <person name="Schliwa M."/>
        </authorList>
    </citation>
    <scope>NUCLEOTIDE SEQUENCE [LARGE SCALE GENOMIC DNA]</scope>
</reference>
<dbReference type="PROSITE" id="PS50918">
    <property type="entry name" value="WWE"/>
    <property type="match status" value="1"/>
</dbReference>
<feature type="compositionally biased region" description="Basic and acidic residues" evidence="3">
    <location>
        <begin position="369"/>
        <end position="384"/>
    </location>
</feature>
<dbReference type="Proteomes" id="UP000023152">
    <property type="component" value="Unassembled WGS sequence"/>
</dbReference>
<feature type="domain" description="C3H1-type" evidence="4">
    <location>
        <begin position="100"/>
        <end position="127"/>
    </location>
</feature>
<evidence type="ECO:0000259" key="4">
    <source>
        <dbReference type="PROSITE" id="PS50103"/>
    </source>
</evidence>
<dbReference type="InterPro" id="IPR037197">
    <property type="entry name" value="WWE_dom_sf"/>
</dbReference>
<evidence type="ECO:0000256" key="2">
    <source>
        <dbReference type="SAM" id="Coils"/>
    </source>
</evidence>
<dbReference type="SUPFAM" id="SSF117839">
    <property type="entry name" value="WWE domain"/>
    <property type="match status" value="1"/>
</dbReference>
<feature type="coiled-coil region" evidence="2">
    <location>
        <begin position="607"/>
        <end position="639"/>
    </location>
</feature>
<keyword evidence="2" id="KW-0175">Coiled coil</keyword>
<keyword evidence="1" id="KW-0862">Zinc</keyword>
<feature type="domain" description="C3H1-type" evidence="4">
    <location>
        <begin position="129"/>
        <end position="157"/>
    </location>
</feature>
<dbReference type="PROSITE" id="PS50103">
    <property type="entry name" value="ZF_C3H1"/>
    <property type="match status" value="2"/>
</dbReference>
<dbReference type="AlphaFoldDB" id="X6NK00"/>
<evidence type="ECO:0000313" key="6">
    <source>
        <dbReference type="EMBL" id="ETO26301.1"/>
    </source>
</evidence>
<feature type="compositionally biased region" description="Basic and acidic residues" evidence="3">
    <location>
        <begin position="181"/>
        <end position="191"/>
    </location>
</feature>
<feature type="compositionally biased region" description="Acidic residues" evidence="3">
    <location>
        <begin position="192"/>
        <end position="201"/>
    </location>
</feature>
<proteinExistence type="predicted"/>
<evidence type="ECO:0000313" key="7">
    <source>
        <dbReference type="Proteomes" id="UP000023152"/>
    </source>
</evidence>
<feature type="compositionally biased region" description="Basic residues" evidence="3">
    <location>
        <begin position="74"/>
        <end position="90"/>
    </location>
</feature>
<organism evidence="6 7">
    <name type="scientific">Reticulomyxa filosa</name>
    <dbReference type="NCBI Taxonomy" id="46433"/>
    <lineage>
        <taxon>Eukaryota</taxon>
        <taxon>Sar</taxon>
        <taxon>Rhizaria</taxon>
        <taxon>Retaria</taxon>
        <taxon>Foraminifera</taxon>
        <taxon>Monothalamids</taxon>
        <taxon>Reticulomyxidae</taxon>
        <taxon>Reticulomyxa</taxon>
    </lineage>
</organism>
<evidence type="ECO:0000259" key="5">
    <source>
        <dbReference type="PROSITE" id="PS50918"/>
    </source>
</evidence>
<keyword evidence="7" id="KW-1185">Reference proteome</keyword>
<feature type="zinc finger region" description="C3H1-type" evidence="1">
    <location>
        <begin position="100"/>
        <end position="127"/>
    </location>
</feature>
<evidence type="ECO:0000256" key="1">
    <source>
        <dbReference type="PROSITE-ProRule" id="PRU00723"/>
    </source>
</evidence>
<dbReference type="GO" id="GO:0008270">
    <property type="term" value="F:zinc ion binding"/>
    <property type="evidence" value="ECO:0007669"/>
    <property type="project" value="UniProtKB-KW"/>
</dbReference>
<gene>
    <name evidence="6" type="ORF">RFI_10836</name>
</gene>
<feature type="region of interest" description="Disordered" evidence="3">
    <location>
        <begin position="320"/>
        <end position="346"/>
    </location>
</feature>
<accession>X6NK00</accession>
<keyword evidence="1" id="KW-0863">Zinc-finger</keyword>
<dbReference type="Gene3D" id="3.30.720.50">
    <property type="match status" value="1"/>
</dbReference>
<feature type="region of interest" description="Disordered" evidence="3">
    <location>
        <begin position="181"/>
        <end position="203"/>
    </location>
</feature>
<comment type="caution">
    <text evidence="6">The sequence shown here is derived from an EMBL/GenBank/DDBJ whole genome shotgun (WGS) entry which is preliminary data.</text>
</comment>
<dbReference type="SMART" id="SM00356">
    <property type="entry name" value="ZnF_C3H1"/>
    <property type="match status" value="3"/>
</dbReference>
<dbReference type="InterPro" id="IPR004170">
    <property type="entry name" value="WWE_dom"/>
</dbReference>
<dbReference type="Gene3D" id="4.10.1000.10">
    <property type="entry name" value="Zinc finger, CCCH-type"/>
    <property type="match status" value="1"/>
</dbReference>
<sequence>MSYIFDLEKAHSDHVKKTSERMARKVQTNFHTPTPTPSPEPEDNDTMDAIDQPQISKEGEETKEREVFSDQKFQKKRKRAGRNQRGKASKQRGGGFGSGPGSVRKCRDYNVRGCRKGSACKFAHIADEAQKKKKCPQLERSSVCTLGLGCPYSHAPIGGWNKQIHTYCDIRCKQLVNKDKKKESRGRRGEREEEEEEEEEEEYRRGEYTRQSTFCKYFNSISGCKKQCTRRHIKPAICLTVYNVPRYIESHRHIECWIDQQLGKEFYVIHAIPRFPTCFTIEFSNSQVKQKGIRGDWRTFFFFIIHFYSMRNKTYLHASKKKKGKMSASNPSRAAPSPEQMTPKGKEQEIQTTVYVLLCNVLCEREGEETQKGPSNLDEKDNKQNEQSSPPSKGDLISKLYERVNSLYPNSVEQITKVLLEKNEKELEAIVSSNDTQFKEKVSSAIVLARLQSLKEERMQFQLPPKAICTKFNSALGCTASNCQDTHVNNAAFLTVTHLPNNLRTNDDIHAWISQHFPLDPKIDFIIHTYDISKEHFTFEFSLDEFRSELEKALRKFAPNVSIDYNSPKKMFECLSYVLLFVNCDCCLAEHQFSKPTWSVHTPNTEKKHEEETKRDLEEQSKIKELEQYKKRVQLFQNQLYEVHWKWQDDVGDYITYDKELSQKLEAANIGENIVFTFSKFTYQVTKKSPTEAVQLNIRTNKKRRVQRVQSVKSFAETNRNKKQFSQDQNLYPDWWEPGNKNDVIFLKASAQRHAEARKAFIEFNNTLRHDYKIIEICFVQNDEIWKHHHTLYRYFFFSFMQIK</sequence>
<evidence type="ECO:0000256" key="3">
    <source>
        <dbReference type="SAM" id="MobiDB-lite"/>
    </source>
</evidence>
<keyword evidence="1" id="KW-0479">Metal-binding</keyword>
<feature type="compositionally biased region" description="Basic and acidic residues" evidence="3">
    <location>
        <begin position="57"/>
        <end position="73"/>
    </location>
</feature>
<feature type="compositionally biased region" description="Low complexity" evidence="3">
    <location>
        <begin position="327"/>
        <end position="338"/>
    </location>
</feature>
<feature type="compositionally biased region" description="Basic and acidic residues" evidence="3">
    <location>
        <begin position="1"/>
        <end position="23"/>
    </location>
</feature>